<accession>A0A7I8I9D8</accession>
<dbReference type="EMBL" id="CACRZD030000001">
    <property type="protein sequence ID" value="CAA6654094.1"/>
    <property type="molecule type" value="Genomic_DNA"/>
</dbReference>
<gene>
    <name evidence="1" type="ORF">SI7747_01000684</name>
</gene>
<name>A0A7I8I9D8_SPIIN</name>
<dbReference type="EMBL" id="LR743588">
    <property type="protein sequence ID" value="CAA2614294.1"/>
    <property type="molecule type" value="Genomic_DNA"/>
</dbReference>
<keyword evidence="2" id="KW-1185">Reference proteome</keyword>
<protein>
    <submittedName>
        <fullName evidence="1">Uncharacterized protein</fullName>
    </submittedName>
</protein>
<reference evidence="1 2" key="1">
    <citation type="submission" date="2019-12" db="EMBL/GenBank/DDBJ databases">
        <authorList>
            <person name="Scholz U."/>
            <person name="Mascher M."/>
            <person name="Fiebig A."/>
        </authorList>
    </citation>
    <scope>NUCLEOTIDE SEQUENCE</scope>
</reference>
<dbReference type="AlphaFoldDB" id="A0A7I8I9D8"/>
<sequence>MASRDSLWTKMTWINEWVVESSLMAVIQRSRETATLRLSSGCHPTERSWMERWRLISQ</sequence>
<organism evidence="1">
    <name type="scientific">Spirodela intermedia</name>
    <name type="common">Intermediate duckweed</name>
    <dbReference type="NCBI Taxonomy" id="51605"/>
    <lineage>
        <taxon>Eukaryota</taxon>
        <taxon>Viridiplantae</taxon>
        <taxon>Streptophyta</taxon>
        <taxon>Embryophyta</taxon>
        <taxon>Tracheophyta</taxon>
        <taxon>Spermatophyta</taxon>
        <taxon>Magnoliopsida</taxon>
        <taxon>Liliopsida</taxon>
        <taxon>Araceae</taxon>
        <taxon>Lemnoideae</taxon>
        <taxon>Spirodela</taxon>
    </lineage>
</organism>
<evidence type="ECO:0000313" key="1">
    <source>
        <dbReference type="EMBL" id="CAA2614294.1"/>
    </source>
</evidence>
<proteinExistence type="predicted"/>
<dbReference type="Proteomes" id="UP001189122">
    <property type="component" value="Unassembled WGS sequence"/>
</dbReference>
<evidence type="ECO:0000313" key="2">
    <source>
        <dbReference type="Proteomes" id="UP001189122"/>
    </source>
</evidence>